<organism evidence="3">
    <name type="scientific">Caenorhabditis remanei</name>
    <name type="common">Caenorhabditis vulgaris</name>
    <dbReference type="NCBI Taxonomy" id="31234"/>
    <lineage>
        <taxon>Eukaryota</taxon>
        <taxon>Metazoa</taxon>
        <taxon>Ecdysozoa</taxon>
        <taxon>Nematoda</taxon>
        <taxon>Chromadorea</taxon>
        <taxon>Rhabditida</taxon>
        <taxon>Rhabditina</taxon>
        <taxon>Rhabditomorpha</taxon>
        <taxon>Rhabditoidea</taxon>
        <taxon>Rhabditidae</taxon>
        <taxon>Peloderinae</taxon>
        <taxon>Caenorhabditis</taxon>
    </lineage>
</organism>
<name>E3N1R9_CAERE</name>
<dbReference type="HOGENOM" id="CLU_2051806_0_0_1"/>
<feature type="chain" id="PRO_5003177862" evidence="1">
    <location>
        <begin position="20"/>
        <end position="120"/>
    </location>
</feature>
<accession>E3N1R9</accession>
<evidence type="ECO:0000256" key="1">
    <source>
        <dbReference type="SAM" id="SignalP"/>
    </source>
</evidence>
<dbReference type="RefSeq" id="XP_003097657.2">
    <property type="nucleotide sequence ID" value="XM_003097609.2"/>
</dbReference>
<proteinExistence type="predicted"/>
<dbReference type="EMBL" id="DS268510">
    <property type="protein sequence ID" value="EFO83910.1"/>
    <property type="molecule type" value="Genomic_DNA"/>
</dbReference>
<reference evidence="2" key="1">
    <citation type="submission" date="2007-07" db="EMBL/GenBank/DDBJ databases">
        <title>PCAP assembly of the Caenorhabditis remanei genome.</title>
        <authorList>
            <consortium name="The Caenorhabditis remanei Sequencing Consortium"/>
            <person name="Wilson R.K."/>
        </authorList>
    </citation>
    <scope>NUCLEOTIDE SEQUENCE [LARGE SCALE GENOMIC DNA]</scope>
    <source>
        <strain evidence="2">PB4641</strain>
    </source>
</reference>
<dbReference type="KEGG" id="crq:GCK72_017297"/>
<gene>
    <name evidence="2" type="ORF">CRE_14857</name>
</gene>
<dbReference type="CTD" id="9826786"/>
<feature type="signal peptide" evidence="1">
    <location>
        <begin position="1"/>
        <end position="19"/>
    </location>
</feature>
<keyword evidence="3" id="KW-1185">Reference proteome</keyword>
<dbReference type="InParanoid" id="E3N1R9"/>
<evidence type="ECO:0000313" key="3">
    <source>
        <dbReference type="Proteomes" id="UP000008281"/>
    </source>
</evidence>
<evidence type="ECO:0000313" key="2">
    <source>
        <dbReference type="EMBL" id="EFO83910.1"/>
    </source>
</evidence>
<sequence>MRVLSIWLLPIILICLIQCIPISRTSPSAKFRRSLPTDTMTHNDTFIEIPVKADSLVQSENGFTSLKEQEALGKLKEENLEEKLASQQLKREMRRRKQEESDVPCLRTRFFTFCFGIKIN</sequence>
<protein>
    <submittedName>
        <fullName evidence="2">Uncharacterized protein</fullName>
    </submittedName>
</protein>
<dbReference type="GeneID" id="9826786"/>
<dbReference type="Proteomes" id="UP000008281">
    <property type="component" value="Unassembled WGS sequence"/>
</dbReference>
<keyword evidence="1" id="KW-0732">Signal</keyword>
<dbReference type="AlphaFoldDB" id="E3N1R9"/>